<evidence type="ECO:0000259" key="1">
    <source>
        <dbReference type="Pfam" id="PF00535"/>
    </source>
</evidence>
<comment type="caution">
    <text evidence="2">The sequence shown here is derived from an EMBL/GenBank/DDBJ whole genome shotgun (WGS) entry which is preliminary data.</text>
</comment>
<protein>
    <submittedName>
        <fullName evidence="2">Glycosyltransferase family A protein</fullName>
        <ecNumber evidence="2">2.4.-.-</ecNumber>
    </submittedName>
</protein>
<accession>A0ABU3DT81</accession>
<dbReference type="GO" id="GO:0016757">
    <property type="term" value="F:glycosyltransferase activity"/>
    <property type="evidence" value="ECO:0007669"/>
    <property type="project" value="UniProtKB-KW"/>
</dbReference>
<dbReference type="Proteomes" id="UP001253848">
    <property type="component" value="Unassembled WGS sequence"/>
</dbReference>
<dbReference type="EC" id="2.4.-.-" evidence="2"/>
<name>A0ABU3DT81_9FLAO</name>
<dbReference type="SUPFAM" id="SSF53448">
    <property type="entry name" value="Nucleotide-diphospho-sugar transferases"/>
    <property type="match status" value="1"/>
</dbReference>
<dbReference type="InterPro" id="IPR029044">
    <property type="entry name" value="Nucleotide-diphossugar_trans"/>
</dbReference>
<gene>
    <name evidence="2" type="ORF">RM541_10760</name>
</gene>
<feature type="domain" description="Glycosyltransferase 2-like" evidence="1">
    <location>
        <begin position="45"/>
        <end position="159"/>
    </location>
</feature>
<dbReference type="InterPro" id="IPR001173">
    <property type="entry name" value="Glyco_trans_2-like"/>
</dbReference>
<keyword evidence="2" id="KW-0808">Transferase</keyword>
<keyword evidence="3" id="KW-1185">Reference proteome</keyword>
<dbReference type="EMBL" id="JAVRHN010000007">
    <property type="protein sequence ID" value="MDT0686848.1"/>
    <property type="molecule type" value="Genomic_DNA"/>
</dbReference>
<reference evidence="2 3" key="1">
    <citation type="submission" date="2023-09" db="EMBL/GenBank/DDBJ databases">
        <authorList>
            <person name="Rey-Velasco X."/>
        </authorList>
    </citation>
    <scope>NUCLEOTIDE SEQUENCE [LARGE SCALE GENOMIC DNA]</scope>
    <source>
        <strain evidence="2 3">F225</strain>
    </source>
</reference>
<sequence length="341" mass="39637">MRIGSNPEKFKKELETEIYHRVVIPVYIPHFEDYFKDALEIFKLNIHSLLKTCHEKTRITLFNNNSHSLVKEYLDELYRDNEKIDQVFHSKENLGKINAILSAVKGNLEPLITIADSDVMFKHNWQKEVEKIFINFPKAGLVSPVPNSVSYKYYTANNFFDAVFGSSKLRFQKVVEPSEMQRFEDSLGPEVSLFSEKHLEKYLTLSRKGFRAVMGAGHFVATIRREVFDKGTNSPAFIKIQGGVENKFIDKPNEDLGLLRLSTMSNYAYHLGNVTEDWMFEEFQKISENKPNSFTEYSNTNFLKTSKLKIKIGKAFRKILLSKFLKKKYFKMIGLDDGKNY</sequence>
<dbReference type="RefSeq" id="WP_311500153.1">
    <property type="nucleotide sequence ID" value="NZ_JAVRHN010000007.1"/>
</dbReference>
<dbReference type="Gene3D" id="3.90.550.10">
    <property type="entry name" value="Spore Coat Polysaccharide Biosynthesis Protein SpsA, Chain A"/>
    <property type="match status" value="1"/>
</dbReference>
<dbReference type="CDD" id="cd00761">
    <property type="entry name" value="Glyco_tranf_GTA_type"/>
    <property type="match status" value="1"/>
</dbReference>
<evidence type="ECO:0000313" key="2">
    <source>
        <dbReference type="EMBL" id="MDT0686848.1"/>
    </source>
</evidence>
<organism evidence="2 3">
    <name type="scientific">Autumnicola psychrophila</name>
    <dbReference type="NCBI Taxonomy" id="3075592"/>
    <lineage>
        <taxon>Bacteria</taxon>
        <taxon>Pseudomonadati</taxon>
        <taxon>Bacteroidota</taxon>
        <taxon>Flavobacteriia</taxon>
        <taxon>Flavobacteriales</taxon>
        <taxon>Flavobacteriaceae</taxon>
        <taxon>Autumnicola</taxon>
    </lineage>
</organism>
<proteinExistence type="predicted"/>
<keyword evidence="2" id="KW-0328">Glycosyltransferase</keyword>
<dbReference type="Pfam" id="PF00535">
    <property type="entry name" value="Glycos_transf_2"/>
    <property type="match status" value="1"/>
</dbReference>
<evidence type="ECO:0000313" key="3">
    <source>
        <dbReference type="Proteomes" id="UP001253848"/>
    </source>
</evidence>